<proteinExistence type="predicted"/>
<keyword evidence="2" id="KW-1185">Reference proteome</keyword>
<reference evidence="1" key="1">
    <citation type="submission" date="2022-05" db="EMBL/GenBank/DDBJ databases">
        <title>Chromosome-level genome of Chaenocephalus aceratus.</title>
        <authorList>
            <person name="Park H."/>
        </authorList>
    </citation>
    <scope>NUCLEOTIDE SEQUENCE</scope>
    <source>
        <strain evidence="1">KU_202001</strain>
    </source>
</reference>
<name>A0ACB9X6A6_CHAAC</name>
<organism evidence="1 2">
    <name type="scientific">Chaenocephalus aceratus</name>
    <name type="common">Blackfin icefish</name>
    <name type="synonym">Chaenichthys aceratus</name>
    <dbReference type="NCBI Taxonomy" id="36190"/>
    <lineage>
        <taxon>Eukaryota</taxon>
        <taxon>Metazoa</taxon>
        <taxon>Chordata</taxon>
        <taxon>Craniata</taxon>
        <taxon>Vertebrata</taxon>
        <taxon>Euteleostomi</taxon>
        <taxon>Actinopterygii</taxon>
        <taxon>Neopterygii</taxon>
        <taxon>Teleostei</taxon>
        <taxon>Neoteleostei</taxon>
        <taxon>Acanthomorphata</taxon>
        <taxon>Eupercaria</taxon>
        <taxon>Perciformes</taxon>
        <taxon>Notothenioidei</taxon>
        <taxon>Channichthyidae</taxon>
        <taxon>Chaenocephalus</taxon>
    </lineage>
</organism>
<gene>
    <name evidence="1" type="ORF">KUCAC02_007456</name>
</gene>
<dbReference type="EMBL" id="CM043792">
    <property type="protein sequence ID" value="KAI4821880.1"/>
    <property type="molecule type" value="Genomic_DNA"/>
</dbReference>
<feature type="non-terminal residue" evidence="1">
    <location>
        <position position="1"/>
    </location>
</feature>
<protein>
    <submittedName>
        <fullName evidence="1">Uncharacterized protein</fullName>
    </submittedName>
</protein>
<sequence>VHSCRPCSQDPDCLGEKPGRERKDGKVTAYERVVQLSLLLLGGLKKLQMQVFDQLAGTTGNGLETLGLSSSGVKVGWISIQSSTEPVIQPAQFGPESNQSSHLVTNQGPGCDVTATELWVPWEQGGVNTMNHIRPLCW</sequence>
<accession>A0ACB9X6A6</accession>
<comment type="caution">
    <text evidence="1">The sequence shown here is derived from an EMBL/GenBank/DDBJ whole genome shotgun (WGS) entry which is preliminary data.</text>
</comment>
<evidence type="ECO:0000313" key="2">
    <source>
        <dbReference type="Proteomes" id="UP001057452"/>
    </source>
</evidence>
<evidence type="ECO:0000313" key="1">
    <source>
        <dbReference type="EMBL" id="KAI4821880.1"/>
    </source>
</evidence>
<dbReference type="Proteomes" id="UP001057452">
    <property type="component" value="Chromosome 8"/>
</dbReference>